<keyword evidence="8" id="KW-1185">Reference proteome</keyword>
<evidence type="ECO:0000256" key="5">
    <source>
        <dbReference type="PIRNR" id="PIRNR019574"/>
    </source>
</evidence>
<evidence type="ECO:0000256" key="3">
    <source>
        <dbReference type="ARBA" id="ARBA00022729"/>
    </source>
</evidence>
<dbReference type="Gene3D" id="3.40.190.10">
    <property type="entry name" value="Periplasmic binding protein-like II"/>
    <property type="match status" value="2"/>
</dbReference>
<comment type="caution">
    <text evidence="7">The sequence shown here is derived from an EMBL/GenBank/DDBJ whole genome shotgun (WGS) entry which is preliminary data.</text>
</comment>
<sequence length="377" mass="41997">MSRTTAWPRAMACAAALGAGFLLSMLPASAQDKGDAEKLVNVSNWSDYIDMENVKAFEKEYGIKVNYDTYDGDETLEAKLLTGHTGYDVVFPSSNYFARGIRTGLYLKLDRAALSNFNNIDRWILDLLSKQADPGNQYAAPYNYGTNGFTYNVDMVKKRMRDAPVDSLKLIFDPEVLAKFQDCGVSFLDSPEDVIPLALAYLGKNPTSQDDADIKAAVETLMKVRPYIKKFDSAGYLGDLPNGDLCIAMSWSGDYATATQRALDAKIKINLAYTIPQEGTNIWFDAMVVPKDAPHPKNAMLFINFMMRPEVAAANTNVTYYATANMAAMKYVNKEILDDPAIYPDPKVMANGYPSVVRDIEIQKLITREWTRFKTGQ</sequence>
<evidence type="ECO:0000256" key="1">
    <source>
        <dbReference type="ARBA" id="ARBA00004418"/>
    </source>
</evidence>
<dbReference type="PANTHER" id="PTHR30222:SF12">
    <property type="entry name" value="NORSPERMIDINE SENSOR"/>
    <property type="match status" value="1"/>
</dbReference>
<dbReference type="CDD" id="cd13659">
    <property type="entry name" value="PBP2_PotF"/>
    <property type="match status" value="1"/>
</dbReference>
<dbReference type="EMBL" id="JAUYVI010000003">
    <property type="protein sequence ID" value="MDQ7248297.1"/>
    <property type="molecule type" value="Genomic_DNA"/>
</dbReference>
<evidence type="ECO:0000313" key="7">
    <source>
        <dbReference type="EMBL" id="MDQ7248297.1"/>
    </source>
</evidence>
<evidence type="ECO:0000256" key="6">
    <source>
        <dbReference type="SAM" id="SignalP"/>
    </source>
</evidence>
<comment type="similarity">
    <text evidence="5">Belongs to the bacterial solute-binding protein PotD/PotF family.</text>
</comment>
<accession>A0ABU0YKS0</accession>
<dbReference type="Pfam" id="PF13416">
    <property type="entry name" value="SBP_bac_8"/>
    <property type="match status" value="1"/>
</dbReference>
<dbReference type="InterPro" id="IPR001188">
    <property type="entry name" value="Sperm_putr-bd"/>
</dbReference>
<keyword evidence="2 5" id="KW-0813">Transport</keyword>
<dbReference type="InterPro" id="IPR006059">
    <property type="entry name" value="SBP"/>
</dbReference>
<comment type="subcellular location">
    <subcellularLocation>
        <location evidence="1 5">Periplasm</location>
    </subcellularLocation>
</comment>
<gene>
    <name evidence="7" type="ORF">Q8A70_11505</name>
</gene>
<evidence type="ECO:0000313" key="8">
    <source>
        <dbReference type="Proteomes" id="UP001230156"/>
    </source>
</evidence>
<evidence type="ECO:0000256" key="2">
    <source>
        <dbReference type="ARBA" id="ARBA00022448"/>
    </source>
</evidence>
<reference evidence="8" key="1">
    <citation type="submission" date="2023-08" db="EMBL/GenBank/DDBJ databases">
        <title>Rhodospirillaceae gen. nov., a novel taxon isolated from the Yangtze River Yuezi River estuary sludge.</title>
        <authorList>
            <person name="Ruan L."/>
        </authorList>
    </citation>
    <scope>NUCLEOTIDE SEQUENCE [LARGE SCALE GENOMIC DNA]</scope>
    <source>
        <strain evidence="8">R-7</strain>
    </source>
</reference>
<organism evidence="7 8">
    <name type="scientific">Dongia sedimenti</name>
    <dbReference type="NCBI Taxonomy" id="3064282"/>
    <lineage>
        <taxon>Bacteria</taxon>
        <taxon>Pseudomonadati</taxon>
        <taxon>Pseudomonadota</taxon>
        <taxon>Alphaproteobacteria</taxon>
        <taxon>Rhodospirillales</taxon>
        <taxon>Dongiaceae</taxon>
        <taxon>Dongia</taxon>
    </lineage>
</organism>
<feature type="signal peptide" evidence="6">
    <location>
        <begin position="1"/>
        <end position="30"/>
    </location>
</feature>
<evidence type="ECO:0000256" key="4">
    <source>
        <dbReference type="ARBA" id="ARBA00022764"/>
    </source>
</evidence>
<protein>
    <recommendedName>
        <fullName evidence="5">Putrescine-binding periplasmic protein</fullName>
    </recommendedName>
</protein>
<comment type="function">
    <text evidence="5">Required for the activity of the bacterial periplasmic transport system of putrescine.</text>
</comment>
<dbReference type="SUPFAM" id="SSF53850">
    <property type="entry name" value="Periplasmic binding protein-like II"/>
    <property type="match status" value="1"/>
</dbReference>
<dbReference type="PRINTS" id="PR00909">
    <property type="entry name" value="SPERMDNBNDNG"/>
</dbReference>
<dbReference type="RefSeq" id="WP_379955750.1">
    <property type="nucleotide sequence ID" value="NZ_JAUYVI010000003.1"/>
</dbReference>
<keyword evidence="4 5" id="KW-0574">Periplasm</keyword>
<name>A0ABU0YKS0_9PROT</name>
<dbReference type="PIRSF" id="PIRSF019574">
    <property type="entry name" value="Periplasmic_polyamine_BP"/>
    <property type="match status" value="1"/>
</dbReference>
<proteinExistence type="inferred from homology"/>
<dbReference type="Proteomes" id="UP001230156">
    <property type="component" value="Unassembled WGS sequence"/>
</dbReference>
<dbReference type="PANTHER" id="PTHR30222">
    <property type="entry name" value="SPERMIDINE/PUTRESCINE-BINDING PERIPLASMIC PROTEIN"/>
    <property type="match status" value="1"/>
</dbReference>
<keyword evidence="3 6" id="KW-0732">Signal</keyword>
<feature type="chain" id="PRO_5046156905" description="Putrescine-binding periplasmic protein" evidence="6">
    <location>
        <begin position="31"/>
        <end position="377"/>
    </location>
</feature>